<evidence type="ECO:0000256" key="2">
    <source>
        <dbReference type="ARBA" id="ARBA00022737"/>
    </source>
</evidence>
<sequence length="633" mass="70497">MKAVHHVFIGGQWSAQSCSWRSIYLQTSALQSVIVRSESFYSEDYGKSFHDVSHAINNTFIKKDFGISAGPGNPQQVILTANLPFTETPGGVIFTSMDAGVTFRSVQLPFHPAQAIQFHYQDPKYLVVISIDVSKVLPPTLSSPLNSLRGELILRRMQDCGKNFTTIAKNIFSFGYIGGFLFTSVMEKLASPRVIYVSSDQGDHFKKAQLPSATTEQFYSVLDGDEDMIFMHVDNPGDTYFGTIYTSDDRGILYSKSLERHLFGGEGKSDFTNVTSLRGVCLTNILEEGMNVCFMLFICLKGHFSGITPMLPLSEPTAIGLVIAHGTSPYHLSPQLSQLNIQTCYTWWGTLRGPHHYTILDSGGLIVAVEAHRDRQISSIKLSTDEGQCWKIFNFTDHPIFLAGLASEPGTKTMNISIFGFRDEQDYVQWLALSDYDSDSDPETDGCLLGYKETFRRLKKLSACRNGRGYVVSRQQHSCPCTRDDYIEYGFYLHENTSECLLQADFLNQTQDICLNGELDDLQHTGYRKIPGDKCEGGFSPPRREDSFKNLCGKDISPASSNSHTVSESVSGPFKNIVDELNKYIYCLSIAAGHAGSYCGDSDEMSLMNQSILSSPVSTEFGCIYLFIVDYVF</sequence>
<dbReference type="GO" id="GO:0006895">
    <property type="term" value="P:Golgi to endosome transport"/>
    <property type="evidence" value="ECO:0007669"/>
    <property type="project" value="TreeGrafter"/>
</dbReference>
<dbReference type="Gene3D" id="2.10.70.80">
    <property type="match status" value="1"/>
</dbReference>
<keyword evidence="7" id="KW-1185">Reference proteome</keyword>
<dbReference type="InterPro" id="IPR015943">
    <property type="entry name" value="WD40/YVTN_repeat-like_dom_sf"/>
</dbReference>
<dbReference type="PANTHER" id="PTHR12106">
    <property type="entry name" value="SORTILIN RELATED"/>
    <property type="match status" value="1"/>
</dbReference>
<dbReference type="AlphaFoldDB" id="A0A673H876"/>
<dbReference type="PROSITE" id="PS51257">
    <property type="entry name" value="PROKAR_LIPOPROTEIN"/>
    <property type="match status" value="1"/>
</dbReference>
<dbReference type="Proteomes" id="UP000472270">
    <property type="component" value="Unassembled WGS sequence"/>
</dbReference>
<accession>A0A673H876</accession>
<dbReference type="InterPro" id="IPR031777">
    <property type="entry name" value="Sortilin_C"/>
</dbReference>
<dbReference type="Pfam" id="PF15901">
    <property type="entry name" value="Sortilin_C"/>
    <property type="match status" value="1"/>
</dbReference>
<evidence type="ECO:0000313" key="7">
    <source>
        <dbReference type="Proteomes" id="UP000472270"/>
    </source>
</evidence>
<keyword evidence="2" id="KW-0677">Repeat</keyword>
<dbReference type="Ensembl" id="ENSSRHT00000022685.1">
    <property type="protein sequence ID" value="ENSSRHP00000022006.1"/>
    <property type="gene ID" value="ENSSRHG00000011630.1"/>
</dbReference>
<dbReference type="GO" id="GO:0016020">
    <property type="term" value="C:membrane"/>
    <property type="evidence" value="ECO:0007669"/>
    <property type="project" value="UniProtKB-SubCell"/>
</dbReference>
<dbReference type="PANTHER" id="PTHR12106:SF46">
    <property type="entry name" value="SORTILIN ISOFORM X1"/>
    <property type="match status" value="1"/>
</dbReference>
<dbReference type="GO" id="GO:0005794">
    <property type="term" value="C:Golgi apparatus"/>
    <property type="evidence" value="ECO:0007669"/>
    <property type="project" value="TreeGrafter"/>
</dbReference>
<dbReference type="InterPro" id="IPR031778">
    <property type="entry name" value="Sortilin_N"/>
</dbReference>
<reference evidence="6" key="1">
    <citation type="submission" date="2025-08" db="UniProtKB">
        <authorList>
            <consortium name="Ensembl"/>
        </authorList>
    </citation>
    <scope>IDENTIFICATION</scope>
</reference>
<dbReference type="InterPro" id="IPR050310">
    <property type="entry name" value="VPS10-sortilin"/>
</dbReference>
<dbReference type="GO" id="GO:0005829">
    <property type="term" value="C:cytosol"/>
    <property type="evidence" value="ECO:0007669"/>
    <property type="project" value="GOC"/>
</dbReference>
<keyword evidence="3" id="KW-0472">Membrane</keyword>
<proteinExistence type="predicted"/>
<dbReference type="Gene3D" id="3.30.60.270">
    <property type="match status" value="1"/>
</dbReference>
<evidence type="ECO:0000259" key="5">
    <source>
        <dbReference type="SMART" id="SM00602"/>
    </source>
</evidence>
<organism evidence="6 7">
    <name type="scientific">Sinocyclocheilus rhinocerous</name>
    <dbReference type="NCBI Taxonomy" id="307959"/>
    <lineage>
        <taxon>Eukaryota</taxon>
        <taxon>Metazoa</taxon>
        <taxon>Chordata</taxon>
        <taxon>Craniata</taxon>
        <taxon>Vertebrata</taxon>
        <taxon>Euteleostomi</taxon>
        <taxon>Actinopterygii</taxon>
        <taxon>Neopterygii</taxon>
        <taxon>Teleostei</taxon>
        <taxon>Ostariophysi</taxon>
        <taxon>Cypriniformes</taxon>
        <taxon>Cyprinidae</taxon>
        <taxon>Cyprininae</taxon>
        <taxon>Sinocyclocheilus</taxon>
    </lineage>
</organism>
<evidence type="ECO:0000256" key="3">
    <source>
        <dbReference type="ARBA" id="ARBA00023136"/>
    </source>
</evidence>
<keyword evidence="4" id="KW-0325">Glycoprotein</keyword>
<feature type="domain" description="VPS10" evidence="5">
    <location>
        <begin position="28"/>
        <end position="557"/>
    </location>
</feature>
<name>A0A673H876_9TELE</name>
<reference evidence="6" key="2">
    <citation type="submission" date="2025-09" db="UniProtKB">
        <authorList>
            <consortium name="Ensembl"/>
        </authorList>
    </citation>
    <scope>IDENTIFICATION</scope>
</reference>
<comment type="subcellular location">
    <subcellularLocation>
        <location evidence="1">Membrane</location>
    </subcellularLocation>
</comment>
<evidence type="ECO:0000256" key="4">
    <source>
        <dbReference type="ARBA" id="ARBA00023180"/>
    </source>
</evidence>
<protein>
    <submittedName>
        <fullName evidence="6">Si:dkey-159a18.1</fullName>
    </submittedName>
</protein>
<evidence type="ECO:0000256" key="1">
    <source>
        <dbReference type="ARBA" id="ARBA00004370"/>
    </source>
</evidence>
<dbReference type="Gene3D" id="2.130.10.10">
    <property type="entry name" value="YVTN repeat-like/Quinoprotein amine dehydrogenase"/>
    <property type="match status" value="1"/>
</dbReference>
<evidence type="ECO:0000313" key="6">
    <source>
        <dbReference type="Ensembl" id="ENSSRHP00000022006.1"/>
    </source>
</evidence>
<dbReference type="Pfam" id="PF15902">
    <property type="entry name" value="Sortilin-Vps10"/>
    <property type="match status" value="3"/>
</dbReference>
<dbReference type="SMART" id="SM00602">
    <property type="entry name" value="VPS10"/>
    <property type="match status" value="1"/>
</dbReference>
<dbReference type="GO" id="GO:0006897">
    <property type="term" value="P:endocytosis"/>
    <property type="evidence" value="ECO:0007669"/>
    <property type="project" value="TreeGrafter"/>
</dbReference>
<dbReference type="GO" id="GO:0016050">
    <property type="term" value="P:vesicle organization"/>
    <property type="evidence" value="ECO:0007669"/>
    <property type="project" value="TreeGrafter"/>
</dbReference>
<dbReference type="InterPro" id="IPR006581">
    <property type="entry name" value="VPS10"/>
</dbReference>
<dbReference type="SUPFAM" id="SSF110296">
    <property type="entry name" value="Oligoxyloglucan reducing end-specific cellobiohydrolase"/>
    <property type="match status" value="1"/>
</dbReference>